<dbReference type="GO" id="GO:0016818">
    <property type="term" value="F:hydrolase activity, acting on acid anhydrides, in phosphorus-containing anhydrides"/>
    <property type="evidence" value="ECO:0007669"/>
    <property type="project" value="InterPro"/>
</dbReference>
<evidence type="ECO:0000256" key="1">
    <source>
        <dbReference type="ARBA" id="ARBA00001936"/>
    </source>
</evidence>
<dbReference type="STRING" id="133385.A0A2T9YTA5"/>
<dbReference type="EMBL" id="MBFR01000052">
    <property type="protein sequence ID" value="PVU95575.1"/>
    <property type="molecule type" value="Genomic_DNA"/>
</dbReference>
<evidence type="ECO:0000256" key="6">
    <source>
        <dbReference type="ARBA" id="ARBA00023211"/>
    </source>
</evidence>
<keyword evidence="6" id="KW-0464">Manganese</keyword>
<comment type="caution">
    <text evidence="7">The sequence shown here is derived from an EMBL/GenBank/DDBJ whole genome shotgun (WGS) entry which is preliminary data.</text>
</comment>
<dbReference type="Proteomes" id="UP000245383">
    <property type="component" value="Unassembled WGS sequence"/>
</dbReference>
<keyword evidence="3" id="KW-0479">Metal-binding</keyword>
<gene>
    <name evidence="7" type="ORF">BB561_001716</name>
</gene>
<dbReference type="AlphaFoldDB" id="A0A2T9YTA5"/>
<comment type="cofactor">
    <cofactor evidence="1">
        <name>Mn(2+)</name>
        <dbReference type="ChEBI" id="CHEBI:29035"/>
    </cofactor>
</comment>
<keyword evidence="5" id="KW-0460">Magnesium</keyword>
<dbReference type="GO" id="GO:0005739">
    <property type="term" value="C:mitochondrion"/>
    <property type="evidence" value="ECO:0007669"/>
    <property type="project" value="TreeGrafter"/>
</dbReference>
<reference evidence="7 8" key="1">
    <citation type="journal article" date="2018" name="MBio">
        <title>Comparative Genomics Reveals the Core Gene Toolbox for the Fungus-Insect Symbiosis.</title>
        <authorList>
            <person name="Wang Y."/>
            <person name="Stata M."/>
            <person name="Wang W."/>
            <person name="Stajich J.E."/>
            <person name="White M.M."/>
            <person name="Moncalvo J.M."/>
        </authorList>
    </citation>
    <scope>NUCLEOTIDE SEQUENCE [LARGE SCALE GENOMIC DNA]</scope>
    <source>
        <strain evidence="7 8">SWE-8-4</strain>
    </source>
</reference>
<evidence type="ECO:0000256" key="3">
    <source>
        <dbReference type="ARBA" id="ARBA00022723"/>
    </source>
</evidence>
<name>A0A2T9YTA5_9FUNG</name>
<evidence type="ECO:0000313" key="8">
    <source>
        <dbReference type="Proteomes" id="UP000245383"/>
    </source>
</evidence>
<dbReference type="OrthoDB" id="1695362at2759"/>
<dbReference type="InterPro" id="IPR039121">
    <property type="entry name" value="NUDT19"/>
</dbReference>
<protein>
    <submittedName>
        <fullName evidence="7">Uncharacterized protein</fullName>
    </submittedName>
</protein>
<dbReference type="Gene3D" id="3.90.79.10">
    <property type="entry name" value="Nucleoside Triphosphate Pyrophosphohydrolase"/>
    <property type="match status" value="1"/>
</dbReference>
<evidence type="ECO:0000256" key="4">
    <source>
        <dbReference type="ARBA" id="ARBA00022801"/>
    </source>
</evidence>
<organism evidence="7 8">
    <name type="scientific">Smittium simulii</name>
    <dbReference type="NCBI Taxonomy" id="133385"/>
    <lineage>
        <taxon>Eukaryota</taxon>
        <taxon>Fungi</taxon>
        <taxon>Fungi incertae sedis</taxon>
        <taxon>Zoopagomycota</taxon>
        <taxon>Kickxellomycotina</taxon>
        <taxon>Harpellomycetes</taxon>
        <taxon>Harpellales</taxon>
        <taxon>Legeriomycetaceae</taxon>
        <taxon>Smittium</taxon>
    </lineage>
</organism>
<keyword evidence="4" id="KW-0378">Hydrolase</keyword>
<proteinExistence type="predicted"/>
<sequence>MYQFRFKVAYQSIKLFFKVDNSATPEETHPKNKTDENNLNGTLNAMAPSDGELVMLDWKTPKEYLEASIAQNLHLYPPQFYQMTQMSKFYCWRKLQDYVLQITNNLGCDTIVPITPIFNKGLGPDSAVMTLPGDNRYGLVLNREIDLVNKGDASKPIHRIYLTLSNAVFNNIDIVENLGYIPKTSLSSSKL</sequence>
<evidence type="ECO:0000313" key="7">
    <source>
        <dbReference type="EMBL" id="PVU95575.1"/>
    </source>
</evidence>
<dbReference type="GO" id="GO:0046872">
    <property type="term" value="F:metal ion binding"/>
    <property type="evidence" value="ECO:0007669"/>
    <property type="project" value="UniProtKB-KW"/>
</dbReference>
<comment type="cofactor">
    <cofactor evidence="2">
        <name>Mg(2+)</name>
        <dbReference type="ChEBI" id="CHEBI:18420"/>
    </cofactor>
</comment>
<dbReference type="PANTHER" id="PTHR12318:SF0">
    <property type="entry name" value="ACYL-COENZYME A DIPHOSPHATASE NUDT19"/>
    <property type="match status" value="1"/>
</dbReference>
<accession>A0A2T9YTA5</accession>
<evidence type="ECO:0000256" key="2">
    <source>
        <dbReference type="ARBA" id="ARBA00001946"/>
    </source>
</evidence>
<dbReference type="PANTHER" id="PTHR12318">
    <property type="entry name" value="TESTOSTERONE-REGULATED PROTEIN RP2"/>
    <property type="match status" value="1"/>
</dbReference>
<keyword evidence="8" id="KW-1185">Reference proteome</keyword>
<evidence type="ECO:0000256" key="5">
    <source>
        <dbReference type="ARBA" id="ARBA00022842"/>
    </source>
</evidence>